<dbReference type="RefSeq" id="WP_240830303.1">
    <property type="nucleotide sequence ID" value="NZ_JAKWBL010000002.1"/>
</dbReference>
<evidence type="ECO:0000313" key="1">
    <source>
        <dbReference type="EMBL" id="MCH5598639.1"/>
    </source>
</evidence>
<organism evidence="1 2">
    <name type="scientific">Niabella ginsengisoli</name>
    <dbReference type="NCBI Taxonomy" id="522298"/>
    <lineage>
        <taxon>Bacteria</taxon>
        <taxon>Pseudomonadati</taxon>
        <taxon>Bacteroidota</taxon>
        <taxon>Chitinophagia</taxon>
        <taxon>Chitinophagales</taxon>
        <taxon>Chitinophagaceae</taxon>
        <taxon>Niabella</taxon>
    </lineage>
</organism>
<evidence type="ECO:0008006" key="3">
    <source>
        <dbReference type="Google" id="ProtNLM"/>
    </source>
</evidence>
<gene>
    <name evidence="1" type="ORF">MKP09_12320</name>
</gene>
<dbReference type="EMBL" id="JAKWBL010000002">
    <property type="protein sequence ID" value="MCH5598639.1"/>
    <property type="molecule type" value="Genomic_DNA"/>
</dbReference>
<proteinExistence type="predicted"/>
<accession>A0ABS9SKF3</accession>
<dbReference type="Proteomes" id="UP001202248">
    <property type="component" value="Unassembled WGS sequence"/>
</dbReference>
<comment type="caution">
    <text evidence="1">The sequence shown here is derived from an EMBL/GenBank/DDBJ whole genome shotgun (WGS) entry which is preliminary data.</text>
</comment>
<evidence type="ECO:0000313" key="2">
    <source>
        <dbReference type="Proteomes" id="UP001202248"/>
    </source>
</evidence>
<protein>
    <recommendedName>
        <fullName evidence="3">SMI1/KNR4 family protein</fullName>
    </recommendedName>
</protein>
<keyword evidence="2" id="KW-1185">Reference proteome</keyword>
<reference evidence="1 2" key="1">
    <citation type="submission" date="2022-02" db="EMBL/GenBank/DDBJ databases">
        <authorList>
            <person name="Min J."/>
        </authorList>
    </citation>
    <scope>NUCLEOTIDE SEQUENCE [LARGE SCALE GENOMIC DNA]</scope>
    <source>
        <strain evidence="1 2">GR10-1</strain>
    </source>
</reference>
<name>A0ABS9SKF3_9BACT</name>
<sequence length="195" mass="23274">MGLFDKILRRNTNPKIEDENLPSFWEDDYCQIEIVPRKNIEHIEKSIKQIDEFTEKTRTEYGFTDIFIREGLPFPTIYEELRTDYFDKLLIEKGFEKATKIRYDGYTIIDCSKTTSNAFVLPCFNFFYDCNDEFINNIWISTSLITSNYHFTKILESLYELGESCELVLIDWNSSELIDLTDRNQIKKYLMSYCK</sequence>